<feature type="compositionally biased region" description="Basic and acidic residues" evidence="1">
    <location>
        <begin position="1"/>
        <end position="35"/>
    </location>
</feature>
<name>A0A7J8ER52_MOLMO</name>
<reference evidence="2 3" key="1">
    <citation type="journal article" date="2020" name="Nature">
        <title>Six reference-quality genomes reveal evolution of bat adaptations.</title>
        <authorList>
            <person name="Jebb D."/>
            <person name="Huang Z."/>
            <person name="Pippel M."/>
            <person name="Hughes G.M."/>
            <person name="Lavrichenko K."/>
            <person name="Devanna P."/>
            <person name="Winkler S."/>
            <person name="Jermiin L.S."/>
            <person name="Skirmuntt E.C."/>
            <person name="Katzourakis A."/>
            <person name="Burkitt-Gray L."/>
            <person name="Ray D.A."/>
            <person name="Sullivan K.A.M."/>
            <person name="Roscito J.G."/>
            <person name="Kirilenko B.M."/>
            <person name="Davalos L.M."/>
            <person name="Corthals A.P."/>
            <person name="Power M.L."/>
            <person name="Jones G."/>
            <person name="Ransome R.D."/>
            <person name="Dechmann D.K.N."/>
            <person name="Locatelli A.G."/>
            <person name="Puechmaille S.J."/>
            <person name="Fedrigo O."/>
            <person name="Jarvis E.D."/>
            <person name="Hiller M."/>
            <person name="Vernes S.C."/>
            <person name="Myers E.W."/>
            <person name="Teeling E.C."/>
        </authorList>
    </citation>
    <scope>NUCLEOTIDE SEQUENCE [LARGE SCALE GENOMIC DNA]</scope>
    <source>
        <strain evidence="2">MMolMol1</strain>
        <tissue evidence="2">Muscle</tissue>
    </source>
</reference>
<gene>
    <name evidence="2" type="ORF">HJG59_008698</name>
</gene>
<evidence type="ECO:0000256" key="1">
    <source>
        <dbReference type="SAM" id="MobiDB-lite"/>
    </source>
</evidence>
<comment type="caution">
    <text evidence="2">The sequence shown here is derived from an EMBL/GenBank/DDBJ whole genome shotgun (WGS) entry which is preliminary data.</text>
</comment>
<organism evidence="2 3">
    <name type="scientific">Molossus molossus</name>
    <name type="common">Pallas' mastiff bat</name>
    <name type="synonym">Vespertilio molossus</name>
    <dbReference type="NCBI Taxonomy" id="27622"/>
    <lineage>
        <taxon>Eukaryota</taxon>
        <taxon>Metazoa</taxon>
        <taxon>Chordata</taxon>
        <taxon>Craniata</taxon>
        <taxon>Vertebrata</taxon>
        <taxon>Euteleostomi</taxon>
        <taxon>Mammalia</taxon>
        <taxon>Eutheria</taxon>
        <taxon>Laurasiatheria</taxon>
        <taxon>Chiroptera</taxon>
        <taxon>Yangochiroptera</taxon>
        <taxon>Molossidae</taxon>
        <taxon>Molossus</taxon>
    </lineage>
</organism>
<dbReference type="Proteomes" id="UP000550707">
    <property type="component" value="Unassembled WGS sequence"/>
</dbReference>
<evidence type="ECO:0000313" key="3">
    <source>
        <dbReference type="Proteomes" id="UP000550707"/>
    </source>
</evidence>
<accession>A0A7J8ER52</accession>
<evidence type="ECO:0000313" key="2">
    <source>
        <dbReference type="EMBL" id="KAF6437998.1"/>
    </source>
</evidence>
<dbReference type="InParanoid" id="A0A7J8ER52"/>
<keyword evidence="3" id="KW-1185">Reference proteome</keyword>
<proteinExistence type="predicted"/>
<protein>
    <submittedName>
        <fullName evidence="2">Uncharacterized protein</fullName>
    </submittedName>
</protein>
<sequence length="173" mass="17850">MTKARETEAGEGDCGHENKPPKVKEEEDRDIERPGGRQTRTLRPAGSEASGGGGTCGGHSPLAVGTQGWPRPGVTQPLRTPAAETPPLRCPASGVRPLFSPQSSPNRGEGPGLSSSTTPTPLHPRSKFSSGLRPATSPSGCTGPWLRPPPLHPLFSSCPHALLVASCLAGITA</sequence>
<feature type="region of interest" description="Disordered" evidence="1">
    <location>
        <begin position="1"/>
        <end position="146"/>
    </location>
</feature>
<dbReference type="AlphaFoldDB" id="A0A7J8ER52"/>
<dbReference type="EMBL" id="JACASF010000013">
    <property type="protein sequence ID" value="KAF6437998.1"/>
    <property type="molecule type" value="Genomic_DNA"/>
</dbReference>